<dbReference type="InterPro" id="IPR004761">
    <property type="entry name" value="Spore_GerAB"/>
</dbReference>
<evidence type="ECO:0000256" key="5">
    <source>
        <dbReference type="ARBA" id="ARBA00022692"/>
    </source>
</evidence>
<feature type="transmembrane region" description="Helical" evidence="8">
    <location>
        <begin position="35"/>
        <end position="57"/>
    </location>
</feature>
<gene>
    <name evidence="9" type="ORF">OXH55_00200</name>
</gene>
<feature type="transmembrane region" description="Helical" evidence="8">
    <location>
        <begin position="266"/>
        <end position="288"/>
    </location>
</feature>
<feature type="transmembrane region" description="Helical" evidence="8">
    <location>
        <begin position="213"/>
        <end position="236"/>
    </location>
</feature>
<feature type="transmembrane region" description="Helical" evidence="8">
    <location>
        <begin position="77"/>
        <end position="101"/>
    </location>
</feature>
<feature type="transmembrane region" description="Helical" evidence="8">
    <location>
        <begin position="12"/>
        <end position="29"/>
    </location>
</feature>
<evidence type="ECO:0000256" key="7">
    <source>
        <dbReference type="ARBA" id="ARBA00023136"/>
    </source>
</evidence>
<reference evidence="9" key="1">
    <citation type="submission" date="2022-12" db="EMBL/GenBank/DDBJ databases">
        <authorList>
            <person name="Wang J."/>
        </authorList>
    </citation>
    <scope>NUCLEOTIDE SEQUENCE</scope>
    <source>
        <strain evidence="9">HY-42-06</strain>
    </source>
</reference>
<dbReference type="Proteomes" id="UP001079657">
    <property type="component" value="Unassembled WGS sequence"/>
</dbReference>
<dbReference type="RefSeq" id="WP_268047390.1">
    <property type="nucleotide sequence ID" value="NZ_JAPQES010000001.1"/>
</dbReference>
<evidence type="ECO:0000313" key="9">
    <source>
        <dbReference type="EMBL" id="MCY6369064.1"/>
    </source>
</evidence>
<keyword evidence="6 8" id="KW-1133">Transmembrane helix</keyword>
<feature type="transmembrane region" description="Helical" evidence="8">
    <location>
        <begin position="183"/>
        <end position="201"/>
    </location>
</feature>
<evidence type="ECO:0000256" key="2">
    <source>
        <dbReference type="ARBA" id="ARBA00007998"/>
    </source>
</evidence>
<evidence type="ECO:0000256" key="3">
    <source>
        <dbReference type="ARBA" id="ARBA00022448"/>
    </source>
</evidence>
<evidence type="ECO:0000256" key="4">
    <source>
        <dbReference type="ARBA" id="ARBA00022544"/>
    </source>
</evidence>
<comment type="similarity">
    <text evidence="2">Belongs to the amino acid-polyamine-organocation (APC) superfamily. Spore germination protein (SGP) (TC 2.A.3.9) family.</text>
</comment>
<keyword evidence="4" id="KW-0309">Germination</keyword>
<keyword evidence="5 8" id="KW-0812">Transmembrane</keyword>
<accession>A0ABT4CJ45</accession>
<sequence length="365" mass="41174">MKKEVISDRQAISMVCMFTIGTAMIYGAARPAEENAWISIILAALISIPFQLMYGRLLSHFHSSNFFEFLDIIFGKILGKFFAVLFTWNAVYLASILFRAVGEFISIAGLDDTPEMLSLSLIVVLSILTLKEGVKPFAKWCEFFIVIVFIVVGIMIIFLTKLINLDNIVPIMYDGVKPVMQGTIYALGFPFTQDVIFLMFFDCLKNNNSCYKVLIKGVLLGTIVLFSITFLDISILGKSDFSKAYFPSYMSLRRLTVGEFFQRIEIAVILIFMIVGFAKITSTLFAAVKGISHLFNVKDYRTIAAPVTFLASILGYLAYTDTMDQKTFLKDVYVPYAIIIQIVLTSIVFIVSEIRIRKLEKNNDL</sequence>
<keyword evidence="7 8" id="KW-0472">Membrane</keyword>
<comment type="subcellular location">
    <subcellularLocation>
        <location evidence="1">Membrane</location>
        <topology evidence="1">Multi-pass membrane protein</topology>
    </subcellularLocation>
</comment>
<protein>
    <submittedName>
        <fullName evidence="9">Endospore germination permease</fullName>
    </submittedName>
</protein>
<dbReference type="NCBIfam" id="TIGR00912">
    <property type="entry name" value="2A0309"/>
    <property type="match status" value="1"/>
</dbReference>
<organism evidence="9 10">
    <name type="scientific">Clostridium ganghwense</name>
    <dbReference type="NCBI Taxonomy" id="312089"/>
    <lineage>
        <taxon>Bacteria</taxon>
        <taxon>Bacillati</taxon>
        <taxon>Bacillota</taxon>
        <taxon>Clostridia</taxon>
        <taxon>Eubacteriales</taxon>
        <taxon>Clostridiaceae</taxon>
        <taxon>Clostridium</taxon>
    </lineage>
</organism>
<feature type="transmembrane region" description="Helical" evidence="8">
    <location>
        <begin position="300"/>
        <end position="320"/>
    </location>
</feature>
<dbReference type="PANTHER" id="PTHR34975">
    <property type="entry name" value="SPORE GERMINATION PROTEIN A2"/>
    <property type="match status" value="1"/>
</dbReference>
<feature type="transmembrane region" description="Helical" evidence="8">
    <location>
        <begin position="332"/>
        <end position="351"/>
    </location>
</feature>
<evidence type="ECO:0000313" key="10">
    <source>
        <dbReference type="Proteomes" id="UP001079657"/>
    </source>
</evidence>
<evidence type="ECO:0000256" key="1">
    <source>
        <dbReference type="ARBA" id="ARBA00004141"/>
    </source>
</evidence>
<dbReference type="PANTHER" id="PTHR34975:SF2">
    <property type="entry name" value="SPORE GERMINATION PROTEIN A2"/>
    <property type="match status" value="1"/>
</dbReference>
<dbReference type="Pfam" id="PF03845">
    <property type="entry name" value="Spore_permease"/>
    <property type="match status" value="1"/>
</dbReference>
<comment type="caution">
    <text evidence="9">The sequence shown here is derived from an EMBL/GenBank/DDBJ whole genome shotgun (WGS) entry which is preliminary data.</text>
</comment>
<feature type="transmembrane region" description="Helical" evidence="8">
    <location>
        <begin position="143"/>
        <end position="163"/>
    </location>
</feature>
<keyword evidence="3" id="KW-0813">Transport</keyword>
<name>A0ABT4CJ45_9CLOT</name>
<evidence type="ECO:0000256" key="6">
    <source>
        <dbReference type="ARBA" id="ARBA00022989"/>
    </source>
</evidence>
<dbReference type="EMBL" id="JAPQES010000001">
    <property type="protein sequence ID" value="MCY6369064.1"/>
    <property type="molecule type" value="Genomic_DNA"/>
</dbReference>
<proteinExistence type="inferred from homology"/>
<keyword evidence="10" id="KW-1185">Reference proteome</keyword>
<evidence type="ECO:0000256" key="8">
    <source>
        <dbReference type="SAM" id="Phobius"/>
    </source>
</evidence>